<dbReference type="Proteomes" id="UP000447434">
    <property type="component" value="Chromosome 3"/>
</dbReference>
<dbReference type="EMBL" id="WOCE01000003">
    <property type="protein sequence ID" value="KAE9617063.1"/>
    <property type="molecule type" value="Genomic_DNA"/>
</dbReference>
<dbReference type="PANTHER" id="PTHR31900">
    <property type="entry name" value="F-BOX/RNI SUPERFAMILY PROTEIN-RELATED"/>
    <property type="match status" value="1"/>
</dbReference>
<accession>A0A6A4QU88</accession>
<evidence type="ECO:0000313" key="4">
    <source>
        <dbReference type="Proteomes" id="UP000447434"/>
    </source>
</evidence>
<evidence type="ECO:0000256" key="1">
    <source>
        <dbReference type="SAM" id="Phobius"/>
    </source>
</evidence>
<name>A0A6A4QU88_LUPAL</name>
<keyword evidence="1" id="KW-1133">Transmembrane helix</keyword>
<dbReference type="Pfam" id="PF08387">
    <property type="entry name" value="FBD"/>
    <property type="match status" value="1"/>
</dbReference>
<organism evidence="3 4">
    <name type="scientific">Lupinus albus</name>
    <name type="common">White lupine</name>
    <name type="synonym">Lupinus termis</name>
    <dbReference type="NCBI Taxonomy" id="3870"/>
    <lineage>
        <taxon>Eukaryota</taxon>
        <taxon>Viridiplantae</taxon>
        <taxon>Streptophyta</taxon>
        <taxon>Embryophyta</taxon>
        <taxon>Tracheophyta</taxon>
        <taxon>Spermatophyta</taxon>
        <taxon>Magnoliopsida</taxon>
        <taxon>eudicotyledons</taxon>
        <taxon>Gunneridae</taxon>
        <taxon>Pentapetalae</taxon>
        <taxon>rosids</taxon>
        <taxon>fabids</taxon>
        <taxon>Fabales</taxon>
        <taxon>Fabaceae</taxon>
        <taxon>Papilionoideae</taxon>
        <taxon>50 kb inversion clade</taxon>
        <taxon>genistoids sensu lato</taxon>
        <taxon>core genistoids</taxon>
        <taxon>Genisteae</taxon>
        <taxon>Lupinus</taxon>
    </lineage>
</organism>
<keyword evidence="1" id="KW-0472">Membrane</keyword>
<dbReference type="AlphaFoldDB" id="A0A6A4QU88"/>
<sequence length="163" mass="18521">MTVFKCYLLLIVYNILLVIQHLVFSNDFLANSPVFGRLTSLQLDKLTAEALLDLLNKSPNLKTLVLNHATTGLDKDFFASSMVPHCLLYSLKVVRIREFEHGHIHLAKFVIENAAVLEHMDISTVMLWRNTVPGMQKIKEEVYSFSQCSSNALIEFSINSSDY</sequence>
<proteinExistence type="predicted"/>
<dbReference type="InterPro" id="IPR050232">
    <property type="entry name" value="FBL13/AtMIF1-like"/>
</dbReference>
<protein>
    <submittedName>
        <fullName evidence="3">Putative FBD domain, leucine-rich repeat domain, L domain-containing protein</fullName>
    </submittedName>
</protein>
<dbReference type="OrthoDB" id="612216at2759"/>
<dbReference type="PANTHER" id="PTHR31900:SF32">
    <property type="entry name" value="F-BOX_RNI_FBD-LIKE DOMAIN PROTEIN"/>
    <property type="match status" value="1"/>
</dbReference>
<keyword evidence="4" id="KW-1185">Reference proteome</keyword>
<evidence type="ECO:0000313" key="3">
    <source>
        <dbReference type="EMBL" id="KAE9617063.1"/>
    </source>
</evidence>
<dbReference type="InterPro" id="IPR006566">
    <property type="entry name" value="FBD"/>
</dbReference>
<feature type="domain" description="FBD" evidence="2">
    <location>
        <begin position="85"/>
        <end position="157"/>
    </location>
</feature>
<comment type="caution">
    <text evidence="3">The sequence shown here is derived from an EMBL/GenBank/DDBJ whole genome shotgun (WGS) entry which is preliminary data.</text>
</comment>
<gene>
    <name evidence="3" type="ORF">Lalb_Chr03g0031401</name>
</gene>
<dbReference type="SMART" id="SM00579">
    <property type="entry name" value="FBD"/>
    <property type="match status" value="1"/>
</dbReference>
<keyword evidence="1" id="KW-0812">Transmembrane</keyword>
<feature type="transmembrane region" description="Helical" evidence="1">
    <location>
        <begin position="7"/>
        <end position="24"/>
    </location>
</feature>
<evidence type="ECO:0000259" key="2">
    <source>
        <dbReference type="SMART" id="SM00579"/>
    </source>
</evidence>
<reference evidence="4" key="1">
    <citation type="journal article" date="2020" name="Nat. Commun.">
        <title>Genome sequence of the cluster root forming white lupin.</title>
        <authorList>
            <person name="Hufnagel B."/>
            <person name="Marques A."/>
            <person name="Soriano A."/>
            <person name="Marques L."/>
            <person name="Divol F."/>
            <person name="Doumas P."/>
            <person name="Sallet E."/>
            <person name="Mancinotti D."/>
            <person name="Carrere S."/>
            <person name="Marande W."/>
            <person name="Arribat S."/>
            <person name="Keller J."/>
            <person name="Huneau C."/>
            <person name="Blein T."/>
            <person name="Aime D."/>
            <person name="Laguerre M."/>
            <person name="Taylor J."/>
            <person name="Schubert V."/>
            <person name="Nelson M."/>
            <person name="Geu-Flores F."/>
            <person name="Crespi M."/>
            <person name="Gallardo-Guerrero K."/>
            <person name="Delaux P.-M."/>
            <person name="Salse J."/>
            <person name="Berges H."/>
            <person name="Guyot R."/>
            <person name="Gouzy J."/>
            <person name="Peret B."/>
        </authorList>
    </citation>
    <scope>NUCLEOTIDE SEQUENCE [LARGE SCALE GENOMIC DNA]</scope>
    <source>
        <strain evidence="4">cv. Amiga</strain>
    </source>
</reference>